<feature type="compositionally biased region" description="Low complexity" evidence="1">
    <location>
        <begin position="24"/>
        <end position="44"/>
    </location>
</feature>
<accession>A0A2C6LBZ8</accession>
<feature type="compositionally biased region" description="Basic and acidic residues" evidence="1">
    <location>
        <begin position="2926"/>
        <end position="2974"/>
    </location>
</feature>
<feature type="region of interest" description="Disordered" evidence="1">
    <location>
        <begin position="2612"/>
        <end position="2640"/>
    </location>
</feature>
<dbReference type="InterPro" id="IPR050899">
    <property type="entry name" value="DDRGK_domain-containing"/>
</dbReference>
<feature type="compositionally biased region" description="Basic and acidic residues" evidence="1">
    <location>
        <begin position="5746"/>
        <end position="5757"/>
    </location>
</feature>
<feature type="compositionally biased region" description="Basic and acidic residues" evidence="1">
    <location>
        <begin position="4414"/>
        <end position="4431"/>
    </location>
</feature>
<feature type="compositionally biased region" description="Polar residues" evidence="1">
    <location>
        <begin position="429"/>
        <end position="448"/>
    </location>
</feature>
<feature type="region of interest" description="Disordered" evidence="1">
    <location>
        <begin position="4013"/>
        <end position="4033"/>
    </location>
</feature>
<feature type="compositionally biased region" description="Low complexity" evidence="1">
    <location>
        <begin position="2532"/>
        <end position="2549"/>
    </location>
</feature>
<comment type="caution">
    <text evidence="2">The sequence shown here is derived from an EMBL/GenBank/DDBJ whole genome shotgun (WGS) entry which is preliminary data.</text>
</comment>
<feature type="compositionally biased region" description="Polar residues" evidence="1">
    <location>
        <begin position="5540"/>
        <end position="5563"/>
    </location>
</feature>
<feature type="region of interest" description="Disordered" evidence="1">
    <location>
        <begin position="7349"/>
        <end position="7572"/>
    </location>
</feature>
<feature type="compositionally biased region" description="Basic and acidic residues" evidence="1">
    <location>
        <begin position="3760"/>
        <end position="3776"/>
    </location>
</feature>
<feature type="region of interest" description="Disordered" evidence="1">
    <location>
        <begin position="2529"/>
        <end position="2565"/>
    </location>
</feature>
<feature type="compositionally biased region" description="Low complexity" evidence="1">
    <location>
        <begin position="3571"/>
        <end position="3588"/>
    </location>
</feature>
<dbReference type="Proteomes" id="UP000221165">
    <property type="component" value="Unassembled WGS sequence"/>
</dbReference>
<feature type="compositionally biased region" description="Low complexity" evidence="1">
    <location>
        <begin position="3071"/>
        <end position="3088"/>
    </location>
</feature>
<feature type="compositionally biased region" description="Polar residues" evidence="1">
    <location>
        <begin position="4701"/>
        <end position="4712"/>
    </location>
</feature>
<feature type="compositionally biased region" description="Basic and acidic residues" evidence="1">
    <location>
        <begin position="5419"/>
        <end position="5444"/>
    </location>
</feature>
<feature type="compositionally biased region" description="Basic and acidic residues" evidence="1">
    <location>
        <begin position="190"/>
        <end position="212"/>
    </location>
</feature>
<feature type="compositionally biased region" description="Low complexity" evidence="1">
    <location>
        <begin position="6819"/>
        <end position="6830"/>
    </location>
</feature>
<feature type="compositionally biased region" description="Basic and acidic residues" evidence="1">
    <location>
        <begin position="2684"/>
        <end position="2704"/>
    </location>
</feature>
<feature type="compositionally biased region" description="Basic and acidic residues" evidence="1">
    <location>
        <begin position="3529"/>
        <end position="3542"/>
    </location>
</feature>
<feature type="region of interest" description="Disordered" evidence="1">
    <location>
        <begin position="3020"/>
        <end position="3055"/>
    </location>
</feature>
<feature type="region of interest" description="Disordered" evidence="1">
    <location>
        <begin position="1709"/>
        <end position="1728"/>
    </location>
</feature>
<feature type="region of interest" description="Disordered" evidence="1">
    <location>
        <begin position="2425"/>
        <end position="2480"/>
    </location>
</feature>
<feature type="compositionally biased region" description="Basic and acidic residues" evidence="1">
    <location>
        <begin position="363"/>
        <end position="376"/>
    </location>
</feature>
<evidence type="ECO:0000313" key="3">
    <source>
        <dbReference type="Proteomes" id="UP000221165"/>
    </source>
</evidence>
<feature type="compositionally biased region" description="Acidic residues" evidence="1">
    <location>
        <begin position="4450"/>
        <end position="4460"/>
    </location>
</feature>
<feature type="region of interest" description="Disordered" evidence="1">
    <location>
        <begin position="738"/>
        <end position="770"/>
    </location>
</feature>
<feature type="compositionally biased region" description="Basic and acidic residues" evidence="1">
    <location>
        <begin position="6741"/>
        <end position="6752"/>
    </location>
</feature>
<feature type="region of interest" description="Disordered" evidence="1">
    <location>
        <begin position="4187"/>
        <end position="4247"/>
    </location>
</feature>
<feature type="region of interest" description="Disordered" evidence="1">
    <location>
        <begin position="5735"/>
        <end position="5819"/>
    </location>
</feature>
<dbReference type="PANTHER" id="PTHR48176">
    <property type="entry name" value="DDRGK DOMAIN-CONTAINING PROTEIN 1"/>
    <property type="match status" value="1"/>
</dbReference>
<feature type="compositionally biased region" description="Basic and acidic residues" evidence="1">
    <location>
        <begin position="1353"/>
        <end position="1375"/>
    </location>
</feature>
<feature type="compositionally biased region" description="Basic and acidic residues" evidence="1">
    <location>
        <begin position="6947"/>
        <end position="6984"/>
    </location>
</feature>
<proteinExistence type="predicted"/>
<feature type="compositionally biased region" description="Acidic residues" evidence="1">
    <location>
        <begin position="6697"/>
        <end position="6706"/>
    </location>
</feature>
<name>A0A2C6LBZ8_9APIC</name>
<feature type="compositionally biased region" description="Basic residues" evidence="1">
    <location>
        <begin position="6625"/>
        <end position="6634"/>
    </location>
</feature>
<feature type="compositionally biased region" description="Basic and acidic residues" evidence="1">
    <location>
        <begin position="5526"/>
        <end position="5539"/>
    </location>
</feature>
<feature type="compositionally biased region" description="Polar residues" evidence="1">
    <location>
        <begin position="5398"/>
        <end position="5418"/>
    </location>
</feature>
<feature type="region of interest" description="Disordered" evidence="1">
    <location>
        <begin position="1609"/>
        <end position="1637"/>
    </location>
</feature>
<feature type="compositionally biased region" description="Low complexity" evidence="1">
    <location>
        <begin position="4671"/>
        <end position="4681"/>
    </location>
</feature>
<organism evidence="2 3">
    <name type="scientific">Cystoisospora suis</name>
    <dbReference type="NCBI Taxonomy" id="483139"/>
    <lineage>
        <taxon>Eukaryota</taxon>
        <taxon>Sar</taxon>
        <taxon>Alveolata</taxon>
        <taxon>Apicomplexa</taxon>
        <taxon>Conoidasida</taxon>
        <taxon>Coccidia</taxon>
        <taxon>Eucoccidiorida</taxon>
        <taxon>Eimeriorina</taxon>
        <taxon>Sarcocystidae</taxon>
        <taxon>Cystoisospora</taxon>
    </lineage>
</organism>
<feature type="region of interest" description="Disordered" evidence="1">
    <location>
        <begin position="351"/>
        <end position="376"/>
    </location>
</feature>
<feature type="compositionally biased region" description="Low complexity" evidence="1">
    <location>
        <begin position="7507"/>
        <end position="7523"/>
    </location>
</feature>
<gene>
    <name evidence="2" type="ORF">CSUI_001563</name>
</gene>
<feature type="compositionally biased region" description="Low complexity" evidence="1">
    <location>
        <begin position="553"/>
        <end position="562"/>
    </location>
</feature>
<feature type="region of interest" description="Disordered" evidence="1">
    <location>
        <begin position="4662"/>
        <end position="4712"/>
    </location>
</feature>
<feature type="compositionally biased region" description="Low complexity" evidence="1">
    <location>
        <begin position="2471"/>
        <end position="2480"/>
    </location>
</feature>
<feature type="compositionally biased region" description="Low complexity" evidence="1">
    <location>
        <begin position="2182"/>
        <end position="2227"/>
    </location>
</feature>
<feature type="region of interest" description="Disordered" evidence="1">
    <location>
        <begin position="3760"/>
        <end position="3853"/>
    </location>
</feature>
<feature type="compositionally biased region" description="Acidic residues" evidence="1">
    <location>
        <begin position="4748"/>
        <end position="4758"/>
    </location>
</feature>
<feature type="compositionally biased region" description="Basic and acidic residues" evidence="1">
    <location>
        <begin position="5463"/>
        <end position="5480"/>
    </location>
</feature>
<feature type="compositionally biased region" description="Pro residues" evidence="1">
    <location>
        <begin position="6165"/>
        <end position="6174"/>
    </location>
</feature>
<feature type="region of interest" description="Disordered" evidence="1">
    <location>
        <begin position="1500"/>
        <end position="1522"/>
    </location>
</feature>
<feature type="region of interest" description="Disordered" evidence="1">
    <location>
        <begin position="1"/>
        <end position="54"/>
    </location>
</feature>
<feature type="compositionally biased region" description="Basic and acidic residues" evidence="1">
    <location>
        <begin position="1507"/>
        <end position="1521"/>
    </location>
</feature>
<dbReference type="RefSeq" id="XP_067926255.1">
    <property type="nucleotide sequence ID" value="XM_068061768.1"/>
</dbReference>
<feature type="compositionally biased region" description="Low complexity" evidence="1">
    <location>
        <begin position="5502"/>
        <end position="5514"/>
    </location>
</feature>
<feature type="compositionally biased region" description="Acidic residues" evidence="1">
    <location>
        <begin position="6572"/>
        <end position="6584"/>
    </location>
</feature>
<feature type="region of interest" description="Disordered" evidence="1">
    <location>
        <begin position="792"/>
        <end position="820"/>
    </location>
</feature>
<feature type="region of interest" description="Disordered" evidence="1">
    <location>
        <begin position="6162"/>
        <end position="6193"/>
    </location>
</feature>
<dbReference type="OrthoDB" id="10466592at2759"/>
<feature type="compositionally biased region" description="Low complexity" evidence="1">
    <location>
        <begin position="2425"/>
        <end position="2436"/>
    </location>
</feature>
<feature type="region of interest" description="Disordered" evidence="1">
    <location>
        <begin position="4736"/>
        <end position="4767"/>
    </location>
</feature>
<feature type="region of interest" description="Disordered" evidence="1">
    <location>
        <begin position="141"/>
        <end position="212"/>
    </location>
</feature>
<feature type="compositionally biased region" description="Polar residues" evidence="1">
    <location>
        <begin position="5157"/>
        <end position="5170"/>
    </location>
</feature>
<feature type="compositionally biased region" description="Polar residues" evidence="1">
    <location>
        <begin position="6707"/>
        <end position="6724"/>
    </location>
</feature>
<feature type="compositionally biased region" description="Basic and acidic residues" evidence="1">
    <location>
        <begin position="6686"/>
        <end position="6696"/>
    </location>
</feature>
<feature type="region of interest" description="Disordered" evidence="1">
    <location>
        <begin position="553"/>
        <end position="622"/>
    </location>
</feature>
<feature type="region of interest" description="Disordered" evidence="1">
    <location>
        <begin position="6572"/>
        <end position="6664"/>
    </location>
</feature>
<sequence>MFSSPVSRQRREGGPSLERISEVTSHTTSTTTTTTTTFSSVPSPSRERDSSSPLGSFLFTQAFPLSLLRRSRVTPHNRLASRYTDQPESRGYRPINSREKDDDDGYVTTSSLHVSAVSPGGEATNDSSFPPQRIKGERILSSSLSSSSGCDRNACPSADHPVGSSQSCFHSDDTSGILEEPSPSHTSGGETERLTRELQEKTQDSGEDRGGLKQIEQHCADDLLVSRDTVTRVEKHEEKDSGHVGPSSHISHGIRNDGGLSFSIPGVQTPPAPTCIAIRGNLVAVGGSEGVIVLLSRSHPSLPLRPFARLQIPYEVLPTLERKKQISFDPSPSSFSSFFPSVSSLLLWSPDDESSSKNSSSHSSEEKEKKEMEEKKEGENVYLFVGTTCGRVWLYTKCLDRLLKGSRNLCASQVELSTDRRRRKWRGSSPLSSSCTHLKETTSSFSPSRSREKEDDCKHPKTQLSSSLHGVFSSSLQTNRHKSGTANRASNLHRSVEPPEDSLSSSSSRLPGCRGGEREAIEVGVLSEEFCPSYEAFISLFDTSLVGANHVAGRSSSRGGMSSHDDEPSENDAGEETGEKEESERRGRRGVEATSSFPVTALAVCRGPSNEKKQRRRRRKERERCMGEFLEPNSNGRSCRNSSCCRSASMLRDSSSVHTHHPHRPYRLSRQVSLPRGDEEEDVLSYGEEAMTLAEEEEEASQDEERFSLYVFKGDAGGYLSRVLIEIKASSLSLSSSSSLASLDCQDPSLLPSQERKSDSYPSGDHSLTSSETLGEAQAFFRVQRLGGPEVLLGRQGEKKTLREEKENEDEDDSHSLEGSPTIVGAIASLSLSTATSDQMIEKSLGGRKPVQEMIGREEEKQKCQRGKSFSTSREETRTMYGHSLHSSTPPFSFDERRMGGVDLEYQGKEANASQILDAFFAEDEGVFENSKNERKRREESRQTCGDVFLVVSGYKRNLVIRGVCGVLDRVSVHPIGSKSHTGVYTAIPAPSLNLTKDEPTTSSSSSKDSSSRNRDLALKPFLHNPPNSSGSYVKSGVGEERERDENSSQVAIFASRPGGRVWIADFHTGKVQATLRLGSKGGGDSHKKRNHVCETKDELASSSFLHTKDNVERREISDRGRRESEGGVFSSSFSSSSLVPQEIHHRPLFRHIAHIDRSCFLGWNTAEDLHNSLMPPSSSSFSLGREPAVRVAARHRQKNLPLLSTNVKEPCLDDPEKSRHDGRFLEKNMREEKETHLKNQSDRFACNSGMTTSGTQENAHPTGSLEMIDTKESSCSSSPFSSSSQAACLLLDPSNSVSSTAVTCVSTTTGGVHTPGTSSSHSVSSSQSGLVLLKSSEQDFSLKHNRFSPPEHQQENAPLKEEDNEKTQEKETNRSTDLSSSSPPPPVTFIEESGMRHQRGPGDQGEREKSPCPTTSTLDHCSASMKFSRSSLLHPSTPPTGRGCGAGKATCISPSDHSSHFSVGMSRRVVLCDLHHIQVCCQWDLPCDIRQVAVDMKRKERRRAQAHPEGRSSPGEEHHSLTLSSSCIQQTLFLLQSPSLAKVCAREEEEERKRNEDERFLLGARTQIHIDGDALHQASTKPVSHSSSSHLSSSFSLPYEGYLTSSVVDGRTSPREREGSSFLSSSSLQPCMVTGSPRRERMNEEIFLLSSLCFFTDSKAFVSRLLQNLFLPDVAGRYTPHSEGEESLFWEREKVVRKIHSDHVYSVNHSAEEDGEETDLNETKKRRPKMIATASCSSSESVEDLPEASSFYRDRLATCSRRIDKREESDRLRLHCHSPLSPCRFSSSSSLPELPFRRENEIVYDTEKSSFLLNFCEGMNSLSWLHAVLEVCLSYALDEVSLHLDWDLSTSWLSRYLSRKPSSSSSYHMNFGMRRELHIEERPPSLHSEKSLRRRSLSHRKLLSILTACSNRHNFVLFSREEEEEKRRSEISTNHDEQEKERSVFLSNQSRQAQAFLNFLFPLIKLVLDLQRQSKDENGVKISWRSNGRCNTQQLPQPLEKEKTMQKTKDEGFSYCKGGEFTQQIPGGIRSDRTHHLLSLSRSMDTPSPASHCLSGSVHTPEDSCATDLLFSPSSSSSSSQSPSFLSCRPSLNSPPSGNILMMVTPHSMVEDLLIQRPEISLLLQRFSVLIEAVEALAYSSIGFMSLGPLRNFPSAITSSHNVYASKTIATEPQRKNTRISSSSSSSLPSSSLHLQKSSLSSSPSSSSVPQTSQKETSRRQTSSSSFVSPPNELPRDVSSSSTSFQARHRVTPPHLSPSLSLSSSTSQRAKPSTPIVSSSSSVSGLTTFSLLSLPPSSIDVIPTLCCSEVFLFQLPLTLSQIHKTVLRLKAWLLAHQAIWADPIFRCTYTSCLSFAAVFAAAASSSSSSPFMFSKNSLGQEERAREERSSSLNLSSVHSDLLKDDRSLRCPDYKAVLVSLGGSPNSSNTPFSSSRSRYDKVTSNDPNDRHGFGDESKVYTSSRRIPTTPPTASSTPSAGASAACLEVPLSFSSSEGAKHTMLSLNQKTSFSSSSSSSFLSLSSCHEKSSEKTSTASPTSSSTSLSSTSGVHTAATTTPDIEVPLDSHSLAATSRHRSRFSSPFSAQRWFNLNSSSSSSSLFLPIKETYTSTHRTSLSGGPDGRETGSQHDGKKKTSLPSTGGVLSEILLSTSDDLTTRSGNLIDSVMTAASHAASRAIFGGRKIREGGGEEERRGRKEQGKSRYFKKDHDSSDLWFSAADGIYVSPLTEESLLEECSVQGKRSVCMHEIFLSPSESISGTSSDFTGVREECEKSSLTTLEVSKINQTSRKKIGNEEGMYERMVSPSREDSQRRDKKKTNKKTSPFFSKKEDEEQEEGLTRGEKGFPPTLLPSKLASPSHLQHSRKDRYTPTSPLQSIPECSRRTTDEEEEISQKGRREEEEEERMNHSHSSHGVISKSLCGEGTRLGREEDLEGMREKGEEEEKEVKGDSRREEERENKLITMTNEKKEERGGSRIMMSKTLQDSATAAACAAAEVAGAAAISAVSGAAAVAGAAYEKVFSQQQASPPTPTTAGTTLPRLASLPSPLGEERSQGIQQLGSSLFKYFLRGSPSPVSSPSPSSSSSLSSTRVLTNDPCSAWGVVLAPPLPRSSRLPSQEGEAKNILKATLPLSSHDGVASSIHISSTAETCLNGLDHVSCSSSSSGSLKTSLQSSSCLRERVMSPSPPFPKSDEDERKKEEQRNEQRSYIREDLLIRAAEGGAKEGKGVAMKDEETQEVRFLVEDEDQNIKEIEKIDMNMREMIHELPPVPTSLLPIDSHPKSEKKSSQLWSSSLPSSSHSPVSSCVSRDSDSVLPLLSPPLHGPRSQREDRQMKESIDEKKFSKEDGPSGGVCTLEEVRDDRGGGAGEPRSLGDSSLKKKRINKRREGDLFPRGEIEPIRTEEKEEERGSRRIVGYQVKRNEAGLHCSSSSSRHDGERFGCPLSEGRVMMKSEEKSSSSFPISVPDSFFFVLASSVISSRRPGSTEDMITSEQIVSTAASLFELLCFLQTKRREQELREEEEEEDDEKETEKKNLHKMEGRKFSSITGRMAGGCGDSAKTQEKRRTRKVHFFLSSSSEQESSFSLSPGEQEEEEDETPSSYIEEQLEEPLEERNPEKKREERIRRGRNDVLRYHVKEKKWVGSSTSPYLGIPFLLKGDTSPLDQQQEEKEEALDHLLHLHDFFSSSSLHHSKRRKEAVPLQSPSLGRYLMKEESRDHFLSPFSSTEEEEVSNVNDLKEEDDQRGMTSFITGAMKMWLSQDHQRQLTKQQEKSPSEVKKKRSRQAVYIHQHQGNRTQGIEEDAGPDKGGFLLSSSSSIREDTKENAGEEKTKKKEEAEKSGGAASHRPSKLQKKWKRIMKGEEVDDPSSSFLRTNMSLTFTERDALLFSICFFNPLLVKPHAPTSSASLSDSPLRLLSSSQRDIHKEDEESLQASLSPLLSAHDGLGRQRKKEKKTVILDRDNPMKILRLQESSERVLRAIDRVMIAANSMGWMKVCMCLSKWWSSPSSQEDHHSFFSHSDQKGEEQKKKKNEKERLQAQLYEQLQKRMQKTDDFVTHLDFQSSFYSSIHQKDRISFSCLPKRSPLSSSSSFMSSSSSSPLLSSGTSSFSCLEKHRHLAQAVKDIALGQLEGVKRYPHGGEIKRRCFRIEEEQEREHMKRGEEMLEEGRREEREIFSSSFLPHNSFHSPKGVPLSPLRSPHSSIQNHIERQEEEREEEKEEKMKKSYDKKEKQENHHTFSKKQSQVFMKHHSSLPSSIHRKAIRDDKNKICLTSSTSSIAKSIDTIATACVSAFPLVLPWNVSMWLIEAGRAVMYRLYRRQLEERTFFIERRGREKKKSDLRQIPYLSHLSKSFAKNRRSVTLGRDDMREDYSLRTPDGIWARVYWRDGSSEERIAREEEEREDSAERKRRKKERRYEEVAGEGVKRDGGDMRRRRKGKEARDEDGSKEEGEGDLLVEAEEENKRLKKKKKKENDDDDDDKDRREETTDVTRKDLVSLSECFEREVRDLSILHLTSSSSLSSSSPLFFSDFSPFLSTCSFSENSSFSACGPSPFISSSRPKSRTSVSSSSSSSSFLVFLPMVCIQIFRRYLALLRCSHRLPLLRPPGYEDLLTFQAQLHFLACASHSHRPTLLPLLFSRRKKEKSSVGHDRHLQHMVKRRYAATPHSHQEDVSSSSLSSSLEQGKKSSRRNMASRRKDDFSSKQGPASCRSRSLMTRSIESYPSDRSSCLFPLLSSHSFSRPSSSSSEREEEVEEEPQEQQDGSISLRQQSQNLPSFNEKEEPDYPTILTPSGIFPLDIRQEKASSRPRLTPDGVSRNISGTADKNNDVKTVSRVSPEDSDEVSSWIEEEEEKESRRRRERRRIQMFCCRSVQAIVGLDAEIAGSSGRYIDGLVMDVLFSSLSKSSSFSSYRRKGSFSTLSPSASRFIGPLGFSSSSSAKASLDDVSSFDRGTREADKNNYDKGEEKGIREERVLWKEKDDFSFSVKTEKQLARCVCRLLKVALRLGSASHVCRLLSGVTVPLIRQLASKCDVDRRRTVSPPAQGMSQLEISAVERKEDEEERIRQGGEDEPRRSSSLEESSRKEGKQEVQGGIEKSGDLKQQVQGSPSVNQDLKYGRMTRHRSLSKKDSERLSLLLTACVAFLAEALAQTTSGWTTYVSTSPPPTDSHNCPSVRLKRDEDREKNEEENNSLGLLEMEEELQRPPQSVVSLERSPGRVEIEASPAERKSYDIQEDLCGEGHHLHWSQISQKVAVGGVCTPHRVARTLTPSTSSRWWKGKRGGLLAAREVLFCLLDLQQCLDMLKRWGECGVDTTLASRHMSSDRHGICEECQASEVFSIISIAAYHPQIVHFFLARKKAEEEFIQREGRSKEEGKGSFLAGDGEVLETEAEKNPVLLSSEITSPLPSYDTSAGTSNSRISVEKQSLDEKNREKNCSQECLSDRGVKASQSPSSSLHSEAVMILEEDKERMQRRTGKKRGEEQVSDAGESPSSLQRARELDPFSSSLSSTSKSGLLHPSRNTSSEPPTEEKKGRREEKEWTNDSSACNSIGSCPSQKRFTPSSSFMMGEGSDNVMVDVGHPAAVSVSSIHHPASLDTHSSSVRSSHEEEEEEEVKEERELRNNKEEEDRRQALRLHGDGLRTLPMQQFDEEEQKGEEENKKERREERDLRDKLSKGDHHDWNEGEKIHDFMTVPGKTRRKDRNLFLRFEELPPSSTRHAVISVVFEALLLWRKEQNTHSSRCHQSQKIHQEERDLHEEAQEIEEEDSDSKDRRRGESIRRLDVEEVEADHNSTHNITSSSSSTRQLLPGRLPSSSSSLFSISHGKLNRKEAKKNFSHKRKMNKDMNSIKYEREESWGCIRKEESEEGKKKASTDMRALQHLHHILSRKDDVISSLRSAVYTPHVIDMKAFDQHVISMMNSFHSPFPTSSLLYFSPLVFALLSMHIELLSRSISILKSVEMDHLSCSRDSSIADHSHLFSIFFSMNRSDLNEKLKSTGQRDFLTERGSVAERSRELELKKRKKQMLKKKKSSLSTVLPLGHSVSSHIHVVKEMKTMKIEEEEEGPDMIEREKKVISQDAGESVGGEGYSSSSIPTTEEGGEEEREEEDGEEEEESVLSPSSNVMDDLEFYRQYSILGIVKRLLYLSSHEKGGREVLSYHTSGLIGTDDPPPPLPSTPSSPAFFLPTQRQRGSGVVDREEEEERVLIRRKMDWPAELWKEVSALVLSAKGREEQHLIICPSFPHLLSREGQGLSTEDWHVSLLHNGDLLNHEEEEGHEEDSFLSSSSDGLFLPSSSSFCSSIKKTSHMKERKGFFPQGNFGEKSVVTYQKRRTLESPTFVSFKDGRAEPLKARELPTGKGWRGSTTTATTTGFELDLPLRLPSSSLFLSSSSSVRLSEGRCSSLSLSGSRGGVNFERKITPTTSAITPSGAALHQREEEEEYGQKSLSISFLGRRRRKELHHLSPSPKKAYDGLSLDPTPLHSRRRCGPLHARSSTPFSSPHSPCDDFDLSRSAKTKTQNTPPLLGLSTASSSSSSTSTTRASSLGGSAAAALAALEETLMKKWNRSLFPARMIEEEEEDDEGVEGEVDEKKVVPKEEVRKKKMTVGKEDEDRGGGREEEEIDREVGRHPHHHKKKKDLTRERRLERFQQRRDIGESPSSLSSYHLDSPAWRAERIIAKIGSEACSNDNNDEKKNVGRESIEEDREEETDQSVVVSSATHVFSSESSQEGVETEEGGEDEEEYKEELKTDKKKTTTEEETDDGFFAMKDSVGGDDRRHPLRESSLSGTRCYREERTGVSFLPGNLLPRDQEVSEKDQKKEIFSPSSSASSTSHSRGLVQVQKDNEEEEEERKKTDVQIGVEREETCARKMETFQVRHEEEEEGKKQESSPPCVKRLLFFEDENEEDQEASSSSPSPPMLRERTDFREQSTWKTLPSAPSTEDLTPSCGVHTPEKAAARDPLHSGGEENEESGKMSHGVMERIEEKEPDGGISNEAGKHMGDSNRKNVFDFLATSSSRTRAHLFSDSSDEDRKSSSRSSTHNNDKGAEASHNDRRSYENLNVEERKKDFFGQIQVSKPTSSEKDQDEMMKKNRLNEGEGSVLFPRFSSPLSSKKDEGGWTVRTPEVGTTRVEAGLCYKMDLLKGSRGGEKSLEKFNSFSSTRCKGKDVYEDSLQGRDSVPERNTMKNNKKGALIRVGMFHPLGEAYQDMTAREVPEEEEKQFGLHRMEERKVRNEEKASTGKRTASSGSVKTEDEKTSKGLGDVLLLPHHHHQDRGGVHTLEREKTSNGAETLFVQTSACPSSSSCDQRDETSLLSTSLPLHHRHFEQSKGIRPRDGFFQDGFLDKVSSRPLISSRKKDLWSDEDGPANQKSLEASPFPRMSQKPLSVREPTFIFPSEKKEKEEEDGRNRRAKKDLLSSPCKPTATTTISTRTPLFHPLLGNGTSHAPEETHRGRRRHVDQRDQIASTDEERNAYALHLQQDNRTSTAHDKSYNDLQKNKKEEEKEKAYLFSTDSSNSSHTSSIFSPSLNDLIDQEPHEQRHGRGRRKEENEKEENLQVRRSYREDLQEGCPLEKQP</sequence>
<feature type="compositionally biased region" description="Basic and acidic residues" evidence="1">
    <location>
        <begin position="580"/>
        <end position="591"/>
    </location>
</feature>
<feature type="compositionally biased region" description="Acidic residues" evidence="1">
    <location>
        <begin position="6095"/>
        <end position="6112"/>
    </location>
</feature>
<feature type="region of interest" description="Disordered" evidence="1">
    <location>
        <begin position="5394"/>
        <end position="5680"/>
    </location>
</feature>
<feature type="compositionally biased region" description="Basic and acidic residues" evidence="1">
    <location>
        <begin position="5613"/>
        <end position="5637"/>
    </location>
</feature>
<feature type="compositionally biased region" description="Basic and acidic residues" evidence="1">
    <location>
        <begin position="5654"/>
        <end position="5680"/>
    </location>
</feature>
<feature type="compositionally biased region" description="Basic and acidic residues" evidence="1">
    <location>
        <begin position="6635"/>
        <end position="6651"/>
    </location>
</feature>
<feature type="compositionally biased region" description="Basic and acidic residues" evidence="1">
    <location>
        <begin position="7037"/>
        <end position="7064"/>
    </location>
</feature>
<feature type="region of interest" description="Disordered" evidence="1">
    <location>
        <begin position="5157"/>
        <end position="5189"/>
    </location>
</feature>
<feature type="compositionally biased region" description="Basic and acidic residues" evidence="1">
    <location>
        <begin position="7392"/>
        <end position="7404"/>
    </location>
</feature>
<feature type="region of interest" description="Disordered" evidence="1">
    <location>
        <begin position="3154"/>
        <end position="3235"/>
    </location>
</feature>
<feature type="compositionally biased region" description="Basic and acidic residues" evidence="1">
    <location>
        <begin position="4219"/>
        <end position="4236"/>
    </location>
</feature>
<feature type="compositionally biased region" description="Basic and acidic residues" evidence="1">
    <location>
        <begin position="3817"/>
        <end position="3838"/>
    </location>
</feature>
<dbReference type="VEuPathDB" id="ToxoDB:CSUI_001563"/>
<reference evidence="2 3" key="1">
    <citation type="journal article" date="2017" name="Int. J. Parasitol.">
        <title>The genome of the protozoan parasite Cystoisospora suis and a reverse vaccinology approach to identify vaccine candidates.</title>
        <authorList>
            <person name="Palmieri N."/>
            <person name="Shrestha A."/>
            <person name="Ruttkowski B."/>
            <person name="Beck T."/>
            <person name="Vogl C."/>
            <person name="Tomley F."/>
            <person name="Blake D.P."/>
            <person name="Joachim A."/>
        </authorList>
    </citation>
    <scope>NUCLEOTIDE SEQUENCE [LARGE SCALE GENOMIC DNA]</scope>
    <source>
        <strain evidence="2 3">Wien I</strain>
    </source>
</reference>
<feature type="compositionally biased region" description="Basic and acidic residues" evidence="1">
    <location>
        <begin position="3221"/>
        <end position="3235"/>
    </location>
</feature>
<dbReference type="EMBL" id="MIGC01000631">
    <property type="protein sequence ID" value="PHJ24582.1"/>
    <property type="molecule type" value="Genomic_DNA"/>
</dbReference>
<evidence type="ECO:0000313" key="2">
    <source>
        <dbReference type="EMBL" id="PHJ24582.1"/>
    </source>
</evidence>
<protein>
    <submittedName>
        <fullName evidence="2">Uncharacterized protein</fullName>
    </submittedName>
</protein>
<feature type="region of interest" description="Disordered" evidence="1">
    <location>
        <begin position="421"/>
        <end position="514"/>
    </location>
</feature>
<feature type="region of interest" description="Disordered" evidence="1">
    <location>
        <begin position="1344"/>
        <end position="1417"/>
    </location>
</feature>
<feature type="region of interest" description="Disordered" evidence="1">
    <location>
        <begin position="2786"/>
        <end position="2976"/>
    </location>
</feature>
<dbReference type="GeneID" id="94424979"/>
<feature type="compositionally biased region" description="Basic and acidic residues" evidence="1">
    <location>
        <begin position="6767"/>
        <end position="6777"/>
    </location>
</feature>
<feature type="compositionally biased region" description="Polar residues" evidence="1">
    <location>
        <begin position="5446"/>
        <end position="5455"/>
    </location>
</feature>
<keyword evidence="3" id="KW-1185">Reference proteome</keyword>
<feature type="compositionally biased region" description="Low complexity" evidence="1">
    <location>
        <begin position="6520"/>
        <end position="6543"/>
    </location>
</feature>
<feature type="compositionally biased region" description="Basic and acidic residues" evidence="1">
    <location>
        <begin position="5175"/>
        <end position="5186"/>
    </location>
</feature>
<feature type="region of interest" description="Disordered" evidence="1">
    <location>
        <begin position="857"/>
        <end position="894"/>
    </location>
</feature>
<feature type="compositionally biased region" description="Low complexity" evidence="1">
    <location>
        <begin position="3158"/>
        <end position="3176"/>
    </location>
</feature>
<feature type="compositionally biased region" description="Basic and acidic residues" evidence="1">
    <location>
        <begin position="85"/>
        <end position="100"/>
    </location>
</feature>
<feature type="region of interest" description="Disordered" evidence="1">
    <location>
        <begin position="5033"/>
        <end position="5128"/>
    </location>
</feature>
<feature type="compositionally biased region" description="Basic and acidic residues" evidence="1">
    <location>
        <begin position="6991"/>
        <end position="7003"/>
    </location>
</feature>
<feature type="region of interest" description="Disordered" evidence="1">
    <location>
        <begin position="3718"/>
        <end position="3742"/>
    </location>
</feature>
<feature type="compositionally biased region" description="Basic and acidic residues" evidence="1">
    <location>
        <begin position="3326"/>
        <end position="3347"/>
    </location>
</feature>
<feature type="region of interest" description="Disordered" evidence="1">
    <location>
        <begin position="4803"/>
        <end position="4859"/>
    </location>
</feature>
<feature type="compositionally biased region" description="Basic and acidic residues" evidence="1">
    <location>
        <begin position="2828"/>
        <end position="2844"/>
    </location>
</feature>
<feature type="compositionally biased region" description="Low complexity" evidence="1">
    <location>
        <begin position="5791"/>
        <end position="5801"/>
    </location>
</feature>
<feature type="compositionally biased region" description="Basic and acidic residues" evidence="1">
    <location>
        <begin position="6585"/>
        <end position="6613"/>
    </location>
</feature>
<feature type="compositionally biased region" description="Basic and acidic residues" evidence="1">
    <location>
        <begin position="5052"/>
        <end position="5087"/>
    </location>
</feature>
<feature type="compositionally biased region" description="Basic and acidic residues" evidence="1">
    <location>
        <begin position="3190"/>
        <end position="3214"/>
    </location>
</feature>
<feature type="compositionally biased region" description="Basic and acidic residues" evidence="1">
    <location>
        <begin position="7530"/>
        <end position="7562"/>
    </location>
</feature>
<feature type="compositionally biased region" description="Basic and acidic residues" evidence="1">
    <location>
        <begin position="3611"/>
        <end position="3626"/>
    </location>
</feature>
<feature type="compositionally biased region" description="Polar residues" evidence="1">
    <location>
        <begin position="6926"/>
        <end position="6939"/>
    </location>
</feature>
<feature type="compositionally biased region" description="Basic and acidic residues" evidence="1">
    <location>
        <begin position="4439"/>
        <end position="4449"/>
    </location>
</feature>
<feature type="compositionally biased region" description="Acidic residues" evidence="1">
    <location>
        <begin position="6727"/>
        <end position="6740"/>
    </location>
</feature>
<feature type="compositionally biased region" description="Basic and acidic residues" evidence="1">
    <location>
        <begin position="1038"/>
        <end position="1047"/>
    </location>
</feature>
<feature type="compositionally biased region" description="Basic and acidic residues" evidence="1">
    <location>
        <begin position="7075"/>
        <end position="7091"/>
    </location>
</feature>
<feature type="compositionally biased region" description="Basic and acidic residues" evidence="1">
    <location>
        <begin position="6804"/>
        <end position="6817"/>
    </location>
</feature>
<feature type="region of interest" description="Disordered" evidence="1">
    <location>
        <begin position="7213"/>
        <end position="7253"/>
    </location>
</feature>
<feature type="compositionally biased region" description="Basic and acidic residues" evidence="1">
    <location>
        <begin position="2622"/>
        <end position="2631"/>
    </location>
</feature>
<feature type="compositionally biased region" description="Basic and acidic residues" evidence="1">
    <location>
        <begin position="796"/>
        <end position="806"/>
    </location>
</feature>
<feature type="compositionally biased region" description="Polar residues" evidence="1">
    <location>
        <begin position="6489"/>
        <end position="6498"/>
    </location>
</feature>
<feature type="compositionally biased region" description="Basic and acidic residues" evidence="1">
    <location>
        <begin position="1110"/>
        <end position="1126"/>
    </location>
</feature>
<dbReference type="GO" id="GO:0044389">
    <property type="term" value="F:ubiquitin-like protein ligase binding"/>
    <property type="evidence" value="ECO:0007669"/>
    <property type="project" value="TreeGrafter"/>
</dbReference>
<feature type="region of interest" description="Disordered" evidence="1">
    <location>
        <begin position="992"/>
        <end position="1050"/>
    </location>
</feature>
<feature type="region of interest" description="Disordered" evidence="1">
    <location>
        <begin position="4394"/>
        <end position="4488"/>
    </location>
</feature>
<feature type="compositionally biased region" description="Low complexity" evidence="1">
    <location>
        <begin position="7419"/>
        <end position="7428"/>
    </location>
</feature>
<feature type="region of interest" description="Disordered" evidence="1">
    <location>
        <begin position="3071"/>
        <end position="3092"/>
    </location>
</feature>
<feature type="compositionally biased region" description="Basic and acidic residues" evidence="1">
    <location>
        <begin position="5767"/>
        <end position="5790"/>
    </location>
</feature>
<feature type="compositionally biased region" description="Basic and acidic residues" evidence="1">
    <location>
        <begin position="6846"/>
        <end position="6883"/>
    </location>
</feature>
<feature type="compositionally biased region" description="Basic and acidic residues" evidence="1">
    <location>
        <begin position="7482"/>
        <end position="7503"/>
    </location>
</feature>
<feature type="compositionally biased region" description="Acidic residues" evidence="1">
    <location>
        <begin position="3517"/>
        <end position="3528"/>
    </location>
</feature>
<feature type="compositionally biased region" description="Polar residues" evidence="1">
    <location>
        <begin position="7236"/>
        <end position="7245"/>
    </location>
</feature>
<feature type="region of interest" description="Disordered" evidence="1">
    <location>
        <begin position="2681"/>
        <end position="2704"/>
    </location>
</feature>
<feature type="compositionally biased region" description="Low complexity" evidence="1">
    <location>
        <begin position="6653"/>
        <end position="6664"/>
    </location>
</feature>
<feature type="compositionally biased region" description="Acidic residues" evidence="1">
    <location>
        <begin position="6895"/>
        <end position="6904"/>
    </location>
</feature>
<feature type="compositionally biased region" description="Basic and acidic residues" evidence="1">
    <location>
        <begin position="2881"/>
        <end position="2899"/>
    </location>
</feature>
<feature type="compositionally biased region" description="Polar residues" evidence="1">
    <location>
        <begin position="5099"/>
        <end position="5111"/>
    </location>
</feature>
<feature type="compositionally biased region" description="Basic and acidic residues" evidence="1">
    <location>
        <begin position="2437"/>
        <end position="2458"/>
    </location>
</feature>
<feature type="compositionally biased region" description="Basic and acidic residues" evidence="1">
    <location>
        <begin position="7213"/>
        <end position="7234"/>
    </location>
</feature>
<feature type="compositionally biased region" description="Polar residues" evidence="1">
    <location>
        <begin position="2550"/>
        <end position="2559"/>
    </location>
</feature>
<feature type="region of interest" description="Disordered" evidence="1">
    <location>
        <begin position="6456"/>
        <end position="6543"/>
    </location>
</feature>
<feature type="region of interest" description="Disordered" evidence="1">
    <location>
        <begin position="1110"/>
        <end position="1137"/>
    </location>
</feature>
<feature type="region of interest" description="Disordered" evidence="1">
    <location>
        <begin position="78"/>
        <end position="107"/>
    </location>
</feature>
<feature type="region of interest" description="Disordered" evidence="1">
    <location>
        <begin position="3516"/>
        <end position="3626"/>
    </location>
</feature>
<feature type="compositionally biased region" description="Low complexity" evidence="1">
    <location>
        <begin position="5592"/>
        <end position="5601"/>
    </location>
</feature>
<feature type="compositionally biased region" description="Basic and acidic residues" evidence="1">
    <location>
        <begin position="6915"/>
        <end position="6925"/>
    </location>
</feature>
<feature type="compositionally biased region" description="Polar residues" evidence="1">
    <location>
        <begin position="4816"/>
        <end position="4833"/>
    </location>
</feature>
<feature type="region of interest" description="Disordered" evidence="1">
    <location>
        <begin position="6417"/>
        <end position="6442"/>
    </location>
</feature>
<feature type="compositionally biased region" description="Low complexity" evidence="1">
    <location>
        <begin position="3287"/>
        <end position="3316"/>
    </location>
</feature>
<feature type="region of interest" description="Disordered" evidence="1">
    <location>
        <begin position="3269"/>
        <end position="3413"/>
    </location>
</feature>
<feature type="compositionally biased region" description="Polar residues" evidence="1">
    <location>
        <begin position="484"/>
        <end position="493"/>
    </location>
</feature>
<feature type="region of interest" description="Disordered" evidence="1">
    <location>
        <begin position="6676"/>
        <end position="7118"/>
    </location>
</feature>
<feature type="region of interest" description="Disordered" evidence="1">
    <location>
        <begin position="2169"/>
        <end position="2283"/>
    </location>
</feature>
<feature type="compositionally biased region" description="Acidic residues" evidence="1">
    <location>
        <begin position="567"/>
        <end position="579"/>
    </location>
</feature>
<evidence type="ECO:0000256" key="1">
    <source>
        <dbReference type="SAM" id="MobiDB-lite"/>
    </source>
</evidence>
<feature type="compositionally biased region" description="Basic and acidic residues" evidence="1">
    <location>
        <begin position="3385"/>
        <end position="3410"/>
    </location>
</feature>
<feature type="compositionally biased region" description="Acidic residues" evidence="1">
    <location>
        <begin position="4837"/>
        <end position="4851"/>
    </location>
</feature>
<dbReference type="PANTHER" id="PTHR48176:SF1">
    <property type="entry name" value="DDRGK DOMAIN-CONTAINING PROTEIN 1"/>
    <property type="match status" value="1"/>
</dbReference>
<feature type="region of interest" description="Disordered" evidence="1">
    <location>
        <begin position="6073"/>
        <end position="6118"/>
    </location>
</feature>
<feature type="compositionally biased region" description="Basic and acidic residues" evidence="1">
    <location>
        <begin position="449"/>
        <end position="459"/>
    </location>
</feature>
<feature type="compositionally biased region" description="Low complexity" evidence="1">
    <location>
        <begin position="4736"/>
        <end position="4745"/>
    </location>
</feature>
<feature type="compositionally biased region" description="Low complexity" evidence="1">
    <location>
        <begin position="464"/>
        <end position="476"/>
    </location>
</feature>
<feature type="compositionally biased region" description="Low complexity" evidence="1">
    <location>
        <begin position="2254"/>
        <end position="2283"/>
    </location>
</feature>